<keyword evidence="2" id="KW-0812">Transmembrane</keyword>
<evidence type="ECO:0000313" key="4">
    <source>
        <dbReference type="EMBL" id="JAT39608.1"/>
    </source>
</evidence>
<reference evidence="4" key="1">
    <citation type="submission" date="2015-11" db="EMBL/GenBank/DDBJ databases">
        <title>De novo transcriptome assembly of four potential Pierce s Disease insect vectors from Arizona vineyards.</title>
        <authorList>
            <person name="Tassone E.E."/>
        </authorList>
    </citation>
    <scope>NUCLEOTIDE SEQUENCE</scope>
</reference>
<accession>A0A1B6MUL2</accession>
<feature type="signal peptide" evidence="3">
    <location>
        <begin position="1"/>
        <end position="21"/>
    </location>
</feature>
<proteinExistence type="predicted"/>
<feature type="compositionally biased region" description="Low complexity" evidence="1">
    <location>
        <begin position="44"/>
        <end position="54"/>
    </location>
</feature>
<evidence type="ECO:0000256" key="2">
    <source>
        <dbReference type="SAM" id="Phobius"/>
    </source>
</evidence>
<sequence length="132" mass="14229">PGEMVWSLGLIVAILLSGSFCQNDTQPPGEEEDQGEVDLGYDDPTNNLTLLEDPLTPPPDTLRVVFPPSNYSETSPASAPPHNRSSISNVHSRPPSEIDGHILAAKCMGSLLLFYFVTCLYLAVRSGPVVVH</sequence>
<gene>
    <name evidence="4" type="ORF">g.13679</name>
</gene>
<dbReference type="AlphaFoldDB" id="A0A1B6MUL2"/>
<organism evidence="4">
    <name type="scientific">Graphocephala atropunctata</name>
    <dbReference type="NCBI Taxonomy" id="36148"/>
    <lineage>
        <taxon>Eukaryota</taxon>
        <taxon>Metazoa</taxon>
        <taxon>Ecdysozoa</taxon>
        <taxon>Arthropoda</taxon>
        <taxon>Hexapoda</taxon>
        <taxon>Insecta</taxon>
        <taxon>Pterygota</taxon>
        <taxon>Neoptera</taxon>
        <taxon>Paraneoptera</taxon>
        <taxon>Hemiptera</taxon>
        <taxon>Auchenorrhyncha</taxon>
        <taxon>Membracoidea</taxon>
        <taxon>Cicadellidae</taxon>
        <taxon>Cicadellinae</taxon>
        <taxon>Cicadellini</taxon>
        <taxon>Graphocephala</taxon>
    </lineage>
</organism>
<evidence type="ECO:0000256" key="1">
    <source>
        <dbReference type="SAM" id="MobiDB-lite"/>
    </source>
</evidence>
<feature type="region of interest" description="Disordered" evidence="1">
    <location>
        <begin position="22"/>
        <end position="94"/>
    </location>
</feature>
<keyword evidence="2" id="KW-1133">Transmembrane helix</keyword>
<feature type="compositionally biased region" description="Polar residues" evidence="1">
    <location>
        <begin position="69"/>
        <end position="91"/>
    </location>
</feature>
<feature type="non-terminal residue" evidence="4">
    <location>
        <position position="1"/>
    </location>
</feature>
<protein>
    <submittedName>
        <fullName evidence="4">Uncharacterized protein</fullName>
    </submittedName>
</protein>
<keyword evidence="3" id="KW-0732">Signal</keyword>
<dbReference type="EMBL" id="GEBQ01000369">
    <property type="protein sequence ID" value="JAT39608.1"/>
    <property type="molecule type" value="Transcribed_RNA"/>
</dbReference>
<name>A0A1B6MUL2_9HEMI</name>
<keyword evidence="2" id="KW-0472">Membrane</keyword>
<feature type="transmembrane region" description="Helical" evidence="2">
    <location>
        <begin position="102"/>
        <end position="124"/>
    </location>
</feature>
<feature type="compositionally biased region" description="Acidic residues" evidence="1">
    <location>
        <begin position="29"/>
        <end position="41"/>
    </location>
</feature>
<feature type="chain" id="PRO_5008588566" evidence="3">
    <location>
        <begin position="22"/>
        <end position="132"/>
    </location>
</feature>
<evidence type="ECO:0000256" key="3">
    <source>
        <dbReference type="SAM" id="SignalP"/>
    </source>
</evidence>